<comment type="caution">
    <text evidence="1">The sequence shown here is derived from an EMBL/GenBank/DDBJ whole genome shotgun (WGS) entry which is preliminary data.</text>
</comment>
<evidence type="ECO:0000313" key="2">
    <source>
        <dbReference type="Proteomes" id="UP001143856"/>
    </source>
</evidence>
<dbReference type="Proteomes" id="UP001143856">
    <property type="component" value="Unassembled WGS sequence"/>
</dbReference>
<sequence>MTTIYEDLRDLFFNPRYSDLKIVCQDGTEFRVHCMVISLHSPILASMITESKDSHGQTILRIELPDVDFTTLYMMLQFFYGGDYNDYENVGSFHFPSYVIFMTPEQIDASLETLPCFRVGSTTENGSVDDDYDNTGEPDGSQNKNGDEGTGEAEESCLDVRNHNKGSQTQEPGGDENTDRDDRRDRTFQGHNLFDSLNVYCVASRFNISPLKLLARDRFYRTAEKVLMFSPNIIDEKEARWLTHDDQRIYRSKLAKAVFDDFPQAVRELYETVPESDTMMRAIPPMIIAAGYNSDEFRDSVKPLLEQYPDLVLAVVECMRMPHSGLWSEPSLADSEDGSIR</sequence>
<protein>
    <submittedName>
        <fullName evidence="1">Uncharacterized protein</fullName>
    </submittedName>
</protein>
<gene>
    <name evidence="1" type="ORF">NUW58_g9098</name>
</gene>
<dbReference type="EMBL" id="JAPDGR010003078">
    <property type="protein sequence ID" value="KAJ2972835.1"/>
    <property type="molecule type" value="Genomic_DNA"/>
</dbReference>
<proteinExistence type="predicted"/>
<reference evidence="1" key="1">
    <citation type="submission" date="2022-10" db="EMBL/GenBank/DDBJ databases">
        <title>Genome Sequence of Xylaria curta.</title>
        <authorList>
            <person name="Buettner E."/>
        </authorList>
    </citation>
    <scope>NUCLEOTIDE SEQUENCE</scope>
    <source>
        <strain evidence="1">Babe10</strain>
    </source>
</reference>
<keyword evidence="2" id="KW-1185">Reference proteome</keyword>
<accession>A0ACC1N180</accession>
<evidence type="ECO:0000313" key="1">
    <source>
        <dbReference type="EMBL" id="KAJ2972835.1"/>
    </source>
</evidence>
<name>A0ACC1N180_9PEZI</name>
<organism evidence="1 2">
    <name type="scientific">Xylaria curta</name>
    <dbReference type="NCBI Taxonomy" id="42375"/>
    <lineage>
        <taxon>Eukaryota</taxon>
        <taxon>Fungi</taxon>
        <taxon>Dikarya</taxon>
        <taxon>Ascomycota</taxon>
        <taxon>Pezizomycotina</taxon>
        <taxon>Sordariomycetes</taxon>
        <taxon>Xylariomycetidae</taxon>
        <taxon>Xylariales</taxon>
        <taxon>Xylariaceae</taxon>
        <taxon>Xylaria</taxon>
    </lineage>
</organism>